<sequence>MNKTKIIIFMFSLGGGGIQKFVMNIVNNINKEKFDISVALVNKKGVYLNELPNEVKVIDLKANRVHYSLIPLIKSMNRENPDILFCIGTNINIVGIMAKLVSRNDPKLIIRQAVDLNKVSTRKINLFLMKRLYPKVDKCVVLTNTMRENITKLIKLPEDKIEVIYNSINIHDISKKKKEVIDESFINIKEPKIISVGRLTKQKNQHMLIDAFNLVLREKKSKLIIIGEGEEKSEIEAKIKENNIQDDVLMLGYKSNPYKYIYNSDIFVLPSLYEGLSNALLEALACDIPIVTTDNPDFIIKDGVNGLQATVDKKDIANKITEILTDKSISEYMKSNNKEYMNNFDISNMINRYENLFKETRANSPSS</sequence>
<name>A0ABY1KVX0_9BACI</name>
<dbReference type="PANTHER" id="PTHR12526:SF630">
    <property type="entry name" value="GLYCOSYLTRANSFERASE"/>
    <property type="match status" value="1"/>
</dbReference>
<accession>A0ABY1KVX0</accession>
<comment type="caution">
    <text evidence="3">The sequence shown here is derived from an EMBL/GenBank/DDBJ whole genome shotgun (WGS) entry which is preliminary data.</text>
</comment>
<gene>
    <name evidence="3" type="ORF">SAMN05421758_106214</name>
</gene>
<reference evidence="3 4" key="1">
    <citation type="submission" date="2017-01" db="EMBL/GenBank/DDBJ databases">
        <authorList>
            <person name="Varghese N."/>
            <person name="Submissions S."/>
        </authorList>
    </citation>
    <scope>NUCLEOTIDE SEQUENCE [LARGE SCALE GENOMIC DNA]</scope>
    <source>
        <strain evidence="3 4">DSM 22782</strain>
    </source>
</reference>
<feature type="domain" description="Glycosyltransferase subfamily 4-like N-terminal" evidence="2">
    <location>
        <begin position="16"/>
        <end position="170"/>
    </location>
</feature>
<evidence type="ECO:0000259" key="1">
    <source>
        <dbReference type="Pfam" id="PF00534"/>
    </source>
</evidence>
<dbReference type="Pfam" id="PF13439">
    <property type="entry name" value="Glyco_transf_4"/>
    <property type="match status" value="1"/>
</dbReference>
<dbReference type="SUPFAM" id="SSF53756">
    <property type="entry name" value="UDP-Glycosyltransferase/glycogen phosphorylase"/>
    <property type="match status" value="1"/>
</dbReference>
<organism evidence="3 4">
    <name type="scientific">Salimicrobium salexigens</name>
    <dbReference type="NCBI Taxonomy" id="908941"/>
    <lineage>
        <taxon>Bacteria</taxon>
        <taxon>Bacillati</taxon>
        <taxon>Bacillota</taxon>
        <taxon>Bacilli</taxon>
        <taxon>Bacillales</taxon>
        <taxon>Bacillaceae</taxon>
        <taxon>Salimicrobium</taxon>
    </lineage>
</organism>
<dbReference type="PANTHER" id="PTHR12526">
    <property type="entry name" value="GLYCOSYLTRANSFERASE"/>
    <property type="match status" value="1"/>
</dbReference>
<dbReference type="CDD" id="cd03811">
    <property type="entry name" value="GT4_GT28_WabH-like"/>
    <property type="match status" value="1"/>
</dbReference>
<dbReference type="Pfam" id="PF00534">
    <property type="entry name" value="Glycos_transf_1"/>
    <property type="match status" value="1"/>
</dbReference>
<dbReference type="InterPro" id="IPR028098">
    <property type="entry name" value="Glyco_trans_4-like_N"/>
</dbReference>
<dbReference type="InterPro" id="IPR001296">
    <property type="entry name" value="Glyco_trans_1"/>
</dbReference>
<evidence type="ECO:0000313" key="3">
    <source>
        <dbReference type="EMBL" id="SIS82829.1"/>
    </source>
</evidence>
<proteinExistence type="predicted"/>
<dbReference type="EMBL" id="FTOK01000006">
    <property type="protein sequence ID" value="SIS82829.1"/>
    <property type="molecule type" value="Genomic_DNA"/>
</dbReference>
<evidence type="ECO:0000259" key="2">
    <source>
        <dbReference type="Pfam" id="PF13439"/>
    </source>
</evidence>
<evidence type="ECO:0000313" key="4">
    <source>
        <dbReference type="Proteomes" id="UP000199777"/>
    </source>
</evidence>
<protein>
    <submittedName>
        <fullName evidence="3">Glycosyltransferase involved in cell wall bisynthesis</fullName>
    </submittedName>
</protein>
<dbReference type="Gene3D" id="3.40.50.2000">
    <property type="entry name" value="Glycogen Phosphorylase B"/>
    <property type="match status" value="2"/>
</dbReference>
<keyword evidence="4" id="KW-1185">Reference proteome</keyword>
<dbReference type="RefSeq" id="WP_076571754.1">
    <property type="nucleotide sequence ID" value="NZ_FTOK01000006.1"/>
</dbReference>
<dbReference type="Proteomes" id="UP000199777">
    <property type="component" value="Unassembled WGS sequence"/>
</dbReference>
<feature type="domain" description="Glycosyl transferase family 1" evidence="1">
    <location>
        <begin position="178"/>
        <end position="339"/>
    </location>
</feature>